<gene>
    <name evidence="6" type="ORF">FLB61_09020</name>
</gene>
<dbReference type="CDD" id="cd12797">
    <property type="entry name" value="M23_peptidase"/>
    <property type="match status" value="1"/>
</dbReference>
<dbReference type="InterPro" id="IPR050570">
    <property type="entry name" value="Cell_wall_metabolism_enzyme"/>
</dbReference>
<dbReference type="PANTHER" id="PTHR21666">
    <property type="entry name" value="PEPTIDASE-RELATED"/>
    <property type="match status" value="1"/>
</dbReference>
<dbReference type="EMBL" id="VIRV01000012">
    <property type="protein sequence ID" value="MBY0759224.1"/>
    <property type="molecule type" value="Genomic_DNA"/>
</dbReference>
<feature type="region of interest" description="Disordered" evidence="2">
    <location>
        <begin position="35"/>
        <end position="54"/>
    </location>
</feature>
<dbReference type="SUPFAM" id="SSF51261">
    <property type="entry name" value="Duplicated hybrid motif"/>
    <property type="match status" value="1"/>
</dbReference>
<organism evidence="6 7">
    <name type="scientific">Sellimonas caecigallum</name>
    <dbReference type="NCBI Taxonomy" id="2592333"/>
    <lineage>
        <taxon>Bacteria</taxon>
        <taxon>Bacillati</taxon>
        <taxon>Bacillota</taxon>
        <taxon>Clostridia</taxon>
        <taxon>Lachnospirales</taxon>
        <taxon>Lachnospiraceae</taxon>
        <taxon>Sellimonas</taxon>
    </lineage>
</organism>
<evidence type="ECO:0000256" key="1">
    <source>
        <dbReference type="ARBA" id="ARBA00022729"/>
    </source>
</evidence>
<feature type="region of interest" description="Disordered" evidence="2">
    <location>
        <begin position="224"/>
        <end position="284"/>
    </location>
</feature>
<evidence type="ECO:0000313" key="6">
    <source>
        <dbReference type="EMBL" id="MBY0759224.1"/>
    </source>
</evidence>
<name>A0ABS7L8M0_9FIRM</name>
<keyword evidence="1 3" id="KW-0732">Signal</keyword>
<comment type="caution">
    <text evidence="6">The sequence shown here is derived from an EMBL/GenBank/DDBJ whole genome shotgun (WGS) entry which is preliminary data.</text>
</comment>
<feature type="chain" id="PRO_5047095165" evidence="3">
    <location>
        <begin position="29"/>
        <end position="405"/>
    </location>
</feature>
<feature type="signal peptide" evidence="3">
    <location>
        <begin position="1"/>
        <end position="28"/>
    </location>
</feature>
<feature type="compositionally biased region" description="Gly residues" evidence="2">
    <location>
        <begin position="250"/>
        <end position="274"/>
    </location>
</feature>
<dbReference type="InterPro" id="IPR057309">
    <property type="entry name" value="PcsB_CC"/>
</dbReference>
<accession>A0ABS7L8M0</accession>
<reference evidence="6 7" key="1">
    <citation type="journal article" date="2020" name="New Microbes New Infect">
        <title>Sellimonas caecigallum sp. nov., description and genome sequence of a new member of the Sellimonas genus isolated from the cecum of feral chicken.</title>
        <authorList>
            <person name="Wongkuna S."/>
            <person name="Ghimire S."/>
            <person name="Antony L."/>
            <person name="Chankhamhaengdecha S."/>
            <person name="Janvilisri T."/>
            <person name="Scaria J."/>
        </authorList>
    </citation>
    <scope>NUCLEOTIDE SEQUENCE [LARGE SCALE GENOMIC DNA]</scope>
    <source>
        <strain evidence="6 7">SW451</strain>
    </source>
</reference>
<evidence type="ECO:0000256" key="3">
    <source>
        <dbReference type="SAM" id="SignalP"/>
    </source>
</evidence>
<dbReference type="Proteomes" id="UP000779049">
    <property type="component" value="Unassembled WGS sequence"/>
</dbReference>
<dbReference type="Gene3D" id="2.70.70.10">
    <property type="entry name" value="Glucose Permease (Domain IIA)"/>
    <property type="match status" value="1"/>
</dbReference>
<feature type="domain" description="M23ase beta-sheet core" evidence="4">
    <location>
        <begin position="307"/>
        <end position="401"/>
    </location>
</feature>
<evidence type="ECO:0000256" key="2">
    <source>
        <dbReference type="SAM" id="MobiDB-lite"/>
    </source>
</evidence>
<proteinExistence type="predicted"/>
<dbReference type="Pfam" id="PF24568">
    <property type="entry name" value="CC_PcsB"/>
    <property type="match status" value="1"/>
</dbReference>
<keyword evidence="7" id="KW-1185">Reference proteome</keyword>
<dbReference type="InterPro" id="IPR016047">
    <property type="entry name" value="M23ase_b-sheet_dom"/>
</dbReference>
<dbReference type="Gene3D" id="6.10.250.3150">
    <property type="match status" value="1"/>
</dbReference>
<evidence type="ECO:0000313" key="7">
    <source>
        <dbReference type="Proteomes" id="UP000779049"/>
    </source>
</evidence>
<dbReference type="PANTHER" id="PTHR21666:SF289">
    <property type="entry name" value="L-ALA--D-GLU ENDOPEPTIDASE"/>
    <property type="match status" value="1"/>
</dbReference>
<evidence type="ECO:0000259" key="5">
    <source>
        <dbReference type="Pfam" id="PF24568"/>
    </source>
</evidence>
<dbReference type="InterPro" id="IPR011055">
    <property type="entry name" value="Dup_hybrid_motif"/>
</dbReference>
<protein>
    <submittedName>
        <fullName evidence="6">Peptidoglycan DD-metalloendopeptidase family protein</fullName>
    </submittedName>
</protein>
<evidence type="ECO:0000259" key="4">
    <source>
        <dbReference type="Pfam" id="PF01551"/>
    </source>
</evidence>
<feature type="domain" description="Peptidoglycan hydrolase PcsB coiled-coil" evidence="5">
    <location>
        <begin position="96"/>
        <end position="160"/>
    </location>
</feature>
<feature type="compositionally biased region" description="Basic and acidic residues" evidence="2">
    <location>
        <begin position="224"/>
        <end position="242"/>
    </location>
</feature>
<dbReference type="Pfam" id="PF01551">
    <property type="entry name" value="Peptidase_M23"/>
    <property type="match status" value="1"/>
</dbReference>
<dbReference type="RefSeq" id="WP_087202829.1">
    <property type="nucleotide sequence ID" value="NZ_CP173660.1"/>
</dbReference>
<feature type="compositionally biased region" description="Low complexity" evidence="2">
    <location>
        <begin position="35"/>
        <end position="44"/>
    </location>
</feature>
<sequence>MEKRRVRRIAAAAMSGFLTLSLVVPVHADSISDAQQKGQQLEQQKNTAENEKNSLSAQLNQVVSDMEDAEKKLTAKQDEIKTAQDELVKAQIQENDQYEAMKLRIKYMYENGNTSLIEVLFSAKSMGDLLNKAEYVKTISEYDREMLEKYENLTKEVEKKEKALQKEEEELKTLQNDLIQKKDNVNKLLQEKQVEIASLETQIGENAAKLQQLIKEAQEAKRRQEEAAAAKKAAEEAAKDKQQSQNKPSNGGGSANSGNSGSSGSGGSGGGGSHVSGNGTLSYPVANPRITSGFGYREAPTEGATSRHDGVDFGAATGTPIYASADGTVVTSAYNSARGNYVVINHGNGMQTWYQHCSAVYVTQGQKVSRGQNIAAVGATGIVTGPHLHYEVHVNGVPVDPMNYL</sequence>